<keyword evidence="1" id="KW-0175">Coiled coil</keyword>
<evidence type="ECO:0000256" key="1">
    <source>
        <dbReference type="SAM" id="Coils"/>
    </source>
</evidence>
<proteinExistence type="predicted"/>
<evidence type="ECO:0000313" key="3">
    <source>
        <dbReference type="Proteomes" id="UP000199514"/>
    </source>
</evidence>
<reference evidence="2 3" key="1">
    <citation type="submission" date="2016-10" db="EMBL/GenBank/DDBJ databases">
        <authorList>
            <person name="de Groot N.N."/>
        </authorList>
    </citation>
    <scope>NUCLEOTIDE SEQUENCE [LARGE SCALE GENOMIC DNA]</scope>
    <source>
        <strain evidence="2 3">DSM 6793</strain>
    </source>
</reference>
<dbReference type="EMBL" id="FOLE01000008">
    <property type="protein sequence ID" value="SFC71020.1"/>
    <property type="molecule type" value="Genomic_DNA"/>
</dbReference>
<accession>A0A1I1LNI3</accession>
<sequence>MQRYTKRQEHFFNTVLKYSPNREDTMRNFPLLASIDYRDYSRFIHHMVMSLPHVTIQNIIYKIEWEKDQFNVSAYIDDLSESNIIQLIGKDEIKAACVINIVAYELEKRLRPEMGKLHVSLLDTQRIRQHFANIQFMQQLIKKPPCGKDSTEPDYLEYELIETTKVISNIEEELKVAKDREKSLLNVGLFVCKHFNKKLPFTIQWPDYSIVVSLDNILLVERK</sequence>
<evidence type="ECO:0000313" key="2">
    <source>
        <dbReference type="EMBL" id="SFC71020.1"/>
    </source>
</evidence>
<dbReference type="RefSeq" id="WP_091514227.1">
    <property type="nucleotide sequence ID" value="NZ_FOLE01000008.1"/>
</dbReference>
<dbReference type="STRING" id="927664.SAMN05421780_108180"/>
<keyword evidence="3" id="KW-1185">Reference proteome</keyword>
<dbReference type="Proteomes" id="UP000199514">
    <property type="component" value="Unassembled WGS sequence"/>
</dbReference>
<dbReference type="AlphaFoldDB" id="A0A1I1LNI3"/>
<name>A0A1I1LNI3_9BACT</name>
<protein>
    <submittedName>
        <fullName evidence="2">Uncharacterized protein</fullName>
    </submittedName>
</protein>
<organism evidence="2 3">
    <name type="scientific">Flexibacter flexilis DSM 6793</name>
    <dbReference type="NCBI Taxonomy" id="927664"/>
    <lineage>
        <taxon>Bacteria</taxon>
        <taxon>Pseudomonadati</taxon>
        <taxon>Bacteroidota</taxon>
        <taxon>Cytophagia</taxon>
        <taxon>Cytophagales</taxon>
        <taxon>Flexibacteraceae</taxon>
        <taxon>Flexibacter</taxon>
    </lineage>
</organism>
<gene>
    <name evidence="2" type="ORF">SAMN05421780_108180</name>
</gene>
<feature type="coiled-coil region" evidence="1">
    <location>
        <begin position="160"/>
        <end position="187"/>
    </location>
</feature>